<organism evidence="10">
    <name type="scientific">Phaffia rhodozyma</name>
    <name type="common">Yeast</name>
    <name type="synonym">Xanthophyllomyces dendrorhous</name>
    <dbReference type="NCBI Taxonomy" id="264483"/>
    <lineage>
        <taxon>Eukaryota</taxon>
        <taxon>Fungi</taxon>
        <taxon>Dikarya</taxon>
        <taxon>Basidiomycota</taxon>
        <taxon>Agaricomycotina</taxon>
        <taxon>Tremellomycetes</taxon>
        <taxon>Cystofilobasidiales</taxon>
        <taxon>Mrakiaceae</taxon>
        <taxon>Phaffia</taxon>
    </lineage>
</organism>
<keyword evidence="1 7" id="KW-0831">Ubiquinone biosynthesis</keyword>
<evidence type="ECO:0000256" key="6">
    <source>
        <dbReference type="ARBA" id="ARBA00081568"/>
    </source>
</evidence>
<keyword evidence="4 7" id="KW-0472">Membrane</keyword>
<comment type="pathway">
    <text evidence="7">Cofactor biosynthesis; ubiquinone biosynthesis.</text>
</comment>
<dbReference type="AlphaFoldDB" id="A0A0F7SP97"/>
<dbReference type="InterPro" id="IPR027540">
    <property type="entry name" value="Coq4_euk"/>
</dbReference>
<evidence type="ECO:0000256" key="9">
    <source>
        <dbReference type="SAM" id="MobiDB-lite"/>
    </source>
</evidence>
<dbReference type="Pfam" id="PF05019">
    <property type="entry name" value="Coq4"/>
    <property type="match status" value="1"/>
</dbReference>
<sequence>MKLARSVLSKQPAITARRMVSSMPPRYPGHIPLTGVEKVVLTIGSAAAALLNPRRADMIAALSETTSTPFLPGLRDTLFSTEEGRLILHERPRIHSEVINLHYLRELKEGTVGRVYCDWLERCGTSPDTRLPVHHVDDPELAYVLQRYRETHDFGHVLFDLPSTLVPELALKIFEASQTSLPMPFLSSLTVLSPFNTLTSTTRSALLRDYLPWALKAAAECKPLIGVYWEKRWEQDMDDLRRELGVILPGPGWEGLRYRKGTWKEREAAKKAKELEEAQLAEKEMVRLKKVESETKAKTERAEEQGRVAVAPGN</sequence>
<proteinExistence type="inferred from homology"/>
<dbReference type="PANTHER" id="PTHR12922:SF7">
    <property type="entry name" value="UBIQUINONE BIOSYNTHESIS PROTEIN COQ4 HOMOLOG, MITOCHONDRIAL"/>
    <property type="match status" value="1"/>
</dbReference>
<comment type="function">
    <text evidence="7">Lyase that catalyzes the C1-decarboxylation of 4-hydroxy-3-methoxy-5-(all-trans-polyprenyl)benzoic acid into 2-methoxy-6-(all-trans-polyprenyl)phenol during ubiquinone biosynthesis.</text>
</comment>
<keyword evidence="5 7" id="KW-0456">Lyase</keyword>
<keyword evidence="7" id="KW-0479">Metal-binding</keyword>
<feature type="binding site" evidence="7">
    <location>
        <position position="156"/>
    </location>
    <ligand>
        <name>Zn(2+)</name>
        <dbReference type="ChEBI" id="CHEBI:29105"/>
    </ligand>
</feature>
<dbReference type="InterPro" id="IPR007715">
    <property type="entry name" value="Coq4"/>
</dbReference>
<evidence type="ECO:0000256" key="3">
    <source>
        <dbReference type="ARBA" id="ARBA00023128"/>
    </source>
</evidence>
<evidence type="ECO:0000256" key="5">
    <source>
        <dbReference type="ARBA" id="ARBA00023239"/>
    </source>
</evidence>
<dbReference type="GO" id="GO:0008270">
    <property type="term" value="F:zinc ion binding"/>
    <property type="evidence" value="ECO:0007669"/>
    <property type="project" value="UniProtKB-UniRule"/>
</dbReference>
<feature type="compositionally biased region" description="Basic and acidic residues" evidence="9">
    <location>
        <begin position="291"/>
        <end position="306"/>
    </location>
</feature>
<dbReference type="HAMAP" id="MF_03111">
    <property type="entry name" value="Coq4"/>
    <property type="match status" value="1"/>
</dbReference>
<feature type="region of interest" description="Disordered" evidence="9">
    <location>
        <begin position="291"/>
        <end position="314"/>
    </location>
</feature>
<keyword evidence="10" id="KW-0830">Ubiquinone</keyword>
<evidence type="ECO:0000256" key="7">
    <source>
        <dbReference type="HAMAP-Rule" id="MF_03111"/>
    </source>
</evidence>
<dbReference type="GO" id="GO:0120539">
    <property type="term" value="F:4-hydroxy-3-methoxy-5-polyprenylbenzoate decarboxylase activity"/>
    <property type="evidence" value="ECO:0007669"/>
    <property type="project" value="UniProtKB-EC"/>
</dbReference>
<gene>
    <name evidence="7" type="primary">COQ4</name>
</gene>
<evidence type="ECO:0000256" key="4">
    <source>
        <dbReference type="ARBA" id="ARBA00023136"/>
    </source>
</evidence>
<comment type="cofactor">
    <cofactor evidence="7">
        <name>Zn(2+)</name>
        <dbReference type="ChEBI" id="CHEBI:29105"/>
    </cofactor>
</comment>
<feature type="coiled-coil region" evidence="8">
    <location>
        <begin position="264"/>
        <end position="291"/>
    </location>
</feature>
<comment type="subcellular location">
    <subcellularLocation>
        <location evidence="7">Mitochondrion inner membrane</location>
        <topology evidence="7">Peripheral membrane protein</topology>
        <orientation evidence="7">Matrix side</orientation>
    </subcellularLocation>
</comment>
<keyword evidence="8" id="KW-0175">Coiled coil</keyword>
<dbReference type="UniPathway" id="UPA00232"/>
<dbReference type="GO" id="GO:0031314">
    <property type="term" value="C:extrinsic component of mitochondrial inner membrane"/>
    <property type="evidence" value="ECO:0007669"/>
    <property type="project" value="UniProtKB-UniRule"/>
</dbReference>
<feature type="binding site" evidence="7">
    <location>
        <position position="152"/>
    </location>
    <ligand>
        <name>Zn(2+)</name>
        <dbReference type="ChEBI" id="CHEBI:29105"/>
    </ligand>
</feature>
<comment type="similarity">
    <text evidence="7">Belongs to the COQ4 family.</text>
</comment>
<feature type="binding site" evidence="7">
    <location>
        <position position="153"/>
    </location>
    <ligand>
        <name>Zn(2+)</name>
        <dbReference type="ChEBI" id="CHEBI:29105"/>
    </ligand>
</feature>
<name>A0A0F7SP97_PHARH</name>
<keyword evidence="3 7" id="KW-0496">Mitochondrion</keyword>
<evidence type="ECO:0000313" key="10">
    <source>
        <dbReference type="EMBL" id="CED83927.1"/>
    </source>
</evidence>
<feature type="binding site" evidence="7">
    <location>
        <position position="168"/>
    </location>
    <ligand>
        <name>Zn(2+)</name>
        <dbReference type="ChEBI" id="CHEBI:29105"/>
    </ligand>
</feature>
<comment type="subunit">
    <text evidence="7">Component of a multi-subunit COQ enzyme complex, composed of at least COQ3, COQ4, COQ5, COQ6, COQ7 and COQ9.</text>
</comment>
<comment type="catalytic activity">
    <reaction evidence="7">
        <text>a 4-hydroxy-3-methoxy-5-(all-trans-polyprenyl)benzoate + H(+) = a 2-methoxy-6-(all-trans-polyprenyl)phenol + CO2</text>
        <dbReference type="Rhea" id="RHEA:81179"/>
        <dbReference type="Rhea" id="RHEA-COMP:9551"/>
        <dbReference type="Rhea" id="RHEA-COMP:10931"/>
        <dbReference type="ChEBI" id="CHEBI:15378"/>
        <dbReference type="ChEBI" id="CHEBI:16526"/>
        <dbReference type="ChEBI" id="CHEBI:62731"/>
        <dbReference type="ChEBI" id="CHEBI:84443"/>
        <dbReference type="EC" id="4.1.1.130"/>
    </reaction>
</comment>
<evidence type="ECO:0000256" key="8">
    <source>
        <dbReference type="SAM" id="Coils"/>
    </source>
</evidence>
<evidence type="ECO:0000256" key="2">
    <source>
        <dbReference type="ARBA" id="ARBA00022792"/>
    </source>
</evidence>
<keyword evidence="7" id="KW-0862">Zinc</keyword>
<evidence type="ECO:0000256" key="1">
    <source>
        <dbReference type="ARBA" id="ARBA00022688"/>
    </source>
</evidence>
<keyword evidence="2 7" id="KW-0999">Mitochondrion inner membrane</keyword>
<dbReference type="EMBL" id="LN483157">
    <property type="protein sequence ID" value="CED83927.1"/>
    <property type="molecule type" value="Genomic_DNA"/>
</dbReference>
<accession>A0A0F7SP97</accession>
<dbReference type="PANTHER" id="PTHR12922">
    <property type="entry name" value="UBIQUINONE BIOSYNTHESIS PROTEIN"/>
    <property type="match status" value="1"/>
</dbReference>
<protein>
    <recommendedName>
        <fullName evidence="6">4-hydroxy-3-methoxy-5-polyprenylbenzoate decarboxylase</fullName>
    </recommendedName>
</protein>
<reference evidence="10" key="1">
    <citation type="submission" date="2014-08" db="EMBL/GenBank/DDBJ databases">
        <authorList>
            <person name="Sharma Rahul"/>
            <person name="Thines Marco"/>
        </authorList>
    </citation>
    <scope>NUCLEOTIDE SEQUENCE</scope>
</reference>